<feature type="compositionally biased region" description="Basic and acidic residues" evidence="6">
    <location>
        <begin position="331"/>
        <end position="349"/>
    </location>
</feature>
<dbReference type="AlphaFoldDB" id="A0A2T2NG88"/>
<feature type="compositionally biased region" description="Polar residues" evidence="6">
    <location>
        <begin position="351"/>
        <end position="361"/>
    </location>
</feature>
<evidence type="ECO:0000256" key="4">
    <source>
        <dbReference type="ARBA" id="ARBA00021397"/>
    </source>
</evidence>
<gene>
    <name evidence="7" type="ORF">BS50DRAFT_499058</name>
</gene>
<dbReference type="Proteomes" id="UP000240883">
    <property type="component" value="Unassembled WGS sequence"/>
</dbReference>
<evidence type="ECO:0000256" key="3">
    <source>
        <dbReference type="ARBA" id="ARBA00010707"/>
    </source>
</evidence>
<protein>
    <recommendedName>
        <fullName evidence="4">Inheritance of peroxisomes protein 1</fullName>
    </recommendedName>
</protein>
<feature type="region of interest" description="Disordered" evidence="6">
    <location>
        <begin position="238"/>
        <end position="471"/>
    </location>
</feature>
<dbReference type="OrthoDB" id="4097008at2759"/>
<dbReference type="EMBL" id="KZ678138">
    <property type="protein sequence ID" value="PSN64447.1"/>
    <property type="molecule type" value="Genomic_DNA"/>
</dbReference>
<feature type="compositionally biased region" description="Polar residues" evidence="6">
    <location>
        <begin position="244"/>
        <end position="258"/>
    </location>
</feature>
<feature type="compositionally biased region" description="Low complexity" evidence="6">
    <location>
        <begin position="22"/>
        <end position="41"/>
    </location>
</feature>
<feature type="region of interest" description="Disordered" evidence="6">
    <location>
        <begin position="1"/>
        <end position="54"/>
    </location>
</feature>
<dbReference type="GO" id="GO:0045033">
    <property type="term" value="P:peroxisome inheritance"/>
    <property type="evidence" value="ECO:0007669"/>
    <property type="project" value="InterPro"/>
</dbReference>
<proteinExistence type="inferred from homology"/>
<dbReference type="InterPro" id="IPR024758">
    <property type="entry name" value="Inp1"/>
</dbReference>
<accession>A0A2T2NG88</accession>
<keyword evidence="5" id="KW-0472">Membrane</keyword>
<evidence type="ECO:0000256" key="5">
    <source>
        <dbReference type="ARBA" id="ARBA00023136"/>
    </source>
</evidence>
<comment type="function">
    <text evidence="1">Required for peroxisome inheritance.</text>
</comment>
<feature type="region of interest" description="Disordered" evidence="6">
    <location>
        <begin position="71"/>
        <end position="102"/>
    </location>
</feature>
<comment type="subcellular location">
    <subcellularLocation>
        <location evidence="2">Peroxisome membrane</location>
        <topology evidence="2">Peripheral membrane protein</topology>
    </subcellularLocation>
</comment>
<dbReference type="Pfam" id="PF12634">
    <property type="entry name" value="Inp1"/>
    <property type="match status" value="1"/>
</dbReference>
<organism evidence="7 8">
    <name type="scientific">Corynespora cassiicola Philippines</name>
    <dbReference type="NCBI Taxonomy" id="1448308"/>
    <lineage>
        <taxon>Eukaryota</taxon>
        <taxon>Fungi</taxon>
        <taxon>Dikarya</taxon>
        <taxon>Ascomycota</taxon>
        <taxon>Pezizomycotina</taxon>
        <taxon>Dothideomycetes</taxon>
        <taxon>Pleosporomycetidae</taxon>
        <taxon>Pleosporales</taxon>
        <taxon>Corynesporascaceae</taxon>
        <taxon>Corynespora</taxon>
    </lineage>
</organism>
<dbReference type="GO" id="GO:0005780">
    <property type="term" value="C:extrinsic component of intraperoxisomal membrane"/>
    <property type="evidence" value="ECO:0007669"/>
    <property type="project" value="InterPro"/>
</dbReference>
<comment type="similarity">
    <text evidence="3">Belongs to the INP1 family.</text>
</comment>
<evidence type="ECO:0000313" key="8">
    <source>
        <dbReference type="Proteomes" id="UP000240883"/>
    </source>
</evidence>
<sequence>MSSPSPSPSQSRIPVPAPPPAASSSASSARRSFTLPARISSRPPPAPAPAPSADGIETLFVSSSTKIVSFTAARARRSSPARRSPSRRHSSRNASPGTPAAISWGSATERTLAAGVLRIYRVTSSNVSFLNSGNLLHTIFPKSQCWCVDGEAKFVLRIRQDSYYRIELPYESEEDKEKVEQFKLVLDQVLQYEKTPCPFNRAFEVQLPERPKTPPRRRPKRTPEKAKKWLFDKTWVPEADCRPSTPNQEGSDSGTTSSYEEDDRSSVNTDSIEVVPESPVTVMDTPPKLTVRPTRAPSVAERAKIFGTRAVTAPLRPNAPPSSGLPTPEPSRSRERRLDQLRGDEHADSPDATSLMSSVDSFHSVDTAEQNDPPSPPYLDAEAELLNPWADAQPSEEERGRSRHRRQISEVTLRASSDPVDEPLKTPTINVHPASSPGPGIHISSAPSTPPLVSDSDEDSVEPPFLDTPPDTIRLRKLTGASQRRAFSPMPHPQNLIVPATTRPKNQFTTALIRKTCEIVLGPPAHLVTLMLSIAAKISNGAFGFNTYRVRHTGEKIPCSWESSDEDNWSDEDDFGIPLSNMDGSALRRRNIAGELD</sequence>
<evidence type="ECO:0000256" key="6">
    <source>
        <dbReference type="SAM" id="MobiDB-lite"/>
    </source>
</evidence>
<reference evidence="7 8" key="1">
    <citation type="journal article" date="2018" name="Front. Microbiol.">
        <title>Genome-Wide Analysis of Corynespora cassiicola Leaf Fall Disease Putative Effectors.</title>
        <authorList>
            <person name="Lopez D."/>
            <person name="Ribeiro S."/>
            <person name="Label P."/>
            <person name="Fumanal B."/>
            <person name="Venisse J.S."/>
            <person name="Kohler A."/>
            <person name="de Oliveira R.R."/>
            <person name="Labutti K."/>
            <person name="Lipzen A."/>
            <person name="Lail K."/>
            <person name="Bauer D."/>
            <person name="Ohm R.A."/>
            <person name="Barry K.W."/>
            <person name="Spatafora J."/>
            <person name="Grigoriev I.V."/>
            <person name="Martin F.M."/>
            <person name="Pujade-Renaud V."/>
        </authorList>
    </citation>
    <scope>NUCLEOTIDE SEQUENCE [LARGE SCALE GENOMIC DNA]</scope>
    <source>
        <strain evidence="7 8">Philippines</strain>
    </source>
</reference>
<feature type="compositionally biased region" description="Basic residues" evidence="6">
    <location>
        <begin position="74"/>
        <end position="91"/>
    </location>
</feature>
<keyword evidence="8" id="KW-1185">Reference proteome</keyword>
<evidence type="ECO:0000313" key="7">
    <source>
        <dbReference type="EMBL" id="PSN64447.1"/>
    </source>
</evidence>
<name>A0A2T2NG88_CORCC</name>
<feature type="compositionally biased region" description="Low complexity" evidence="6">
    <location>
        <begin position="1"/>
        <end position="14"/>
    </location>
</feature>
<evidence type="ECO:0000256" key="1">
    <source>
        <dbReference type="ARBA" id="ARBA00003594"/>
    </source>
</evidence>
<dbReference type="STRING" id="1448308.A0A2T2NG88"/>
<evidence type="ECO:0000256" key="2">
    <source>
        <dbReference type="ARBA" id="ARBA00004421"/>
    </source>
</evidence>